<dbReference type="InterPro" id="IPR035986">
    <property type="entry name" value="PKD_dom_sf"/>
</dbReference>
<dbReference type="SUPFAM" id="SSF49299">
    <property type="entry name" value="PKD domain"/>
    <property type="match status" value="1"/>
</dbReference>
<name>A0A8S5VU35_9CAUD</name>
<organism evidence="1">
    <name type="scientific">Ackermannviridae sp</name>
    <dbReference type="NCBI Taxonomy" id="2831612"/>
    <lineage>
        <taxon>Viruses</taxon>
        <taxon>Duplodnaviria</taxon>
        <taxon>Heunggongvirae</taxon>
        <taxon>Uroviricota</taxon>
        <taxon>Caudoviricetes</taxon>
        <taxon>Pantevenvirales</taxon>
        <taxon>Ackermannviridae</taxon>
    </lineage>
</organism>
<sequence>MSLNRLKNITLFQKNGEIIDLEYNEELDLLQGDLVFSKTSAGLVETQSLYFMEKVKIYDEIEYDDVRSFRHVKCKMHEGKFKFFDVGSPYESEPEIRLFDTFEADFKEDKTATFGEDIVEIRDIFATPKCLQVMATSSEGGFIEDILVIELDGEIAIELTAQIFVEEEDERFIDRLADFGEYLSKDDAFLFRTHPTDGDVADVSILNRKRKEFLIEMHNIKPYFSAHKGVRGVLNLFDFQDLKIKEYWLNPKTGKFVYEDLSEKSMDYSRLQKTSKFGLFFEYNSVVDDLYDDQGLPVVKDNFLFTVDEIVIKLFGIKKWIEDREIGGISDIVDIIGEFVFFGKYKITTSWSEHEHTQNVKSRSHIITTDRRVYYLQDTRNDSLYVADTDLQGNPKLSSIGTRKLSSIATSIIGASIGYKGFHDTFVTGSRKSKIGVEVTLQNDSFNRRYEDVPTNWENFKDVGATWGDVDYYQYYRATYELKDGDFRITGEFSPSTSEIKILVNRKGVYDVKIVYEYYGGEEIFKKKKMFEVRQKIPNFLAFFKSHPSKVIQKHQRMSDARLRFLSSKIHEYERLHMLKDPSLGFRRMNYRKSEFKISDFGIRSWDDLNLSGIRYPSIIIHSFTQGRYSLQSKLFTLSGEMRERQTMRDLYEDIRHQIDLREFNVIYREWDTSFIEIVSHRMVYEDINLRVEGLRAEYKASVDYPFKWNNTNIYEQSFFVAPFHPIFFSVDESYIDGIVNANWKIKQGDIEVLTLTNSLVMCYTFQKVGNYTVECEIFDNAGNSSLCVKHNFVNVISGDDYDRYVKHVQ</sequence>
<accession>A0A8S5VU35</accession>
<evidence type="ECO:0000313" key="1">
    <source>
        <dbReference type="EMBL" id="DAG97973.1"/>
    </source>
</evidence>
<reference evidence="1" key="1">
    <citation type="journal article" date="2021" name="Proc. Natl. Acad. Sci. U.S.A.">
        <title>A Catalog of Tens of Thousands of Viruses from Human Metagenomes Reveals Hidden Associations with Chronic Diseases.</title>
        <authorList>
            <person name="Tisza M.J."/>
            <person name="Buck C.B."/>
        </authorList>
    </citation>
    <scope>NUCLEOTIDE SEQUENCE</scope>
    <source>
        <strain evidence="1">CtASH1</strain>
    </source>
</reference>
<dbReference type="EMBL" id="BK035393">
    <property type="protein sequence ID" value="DAG97973.1"/>
    <property type="molecule type" value="Genomic_DNA"/>
</dbReference>
<protein>
    <submittedName>
        <fullName evidence="1">Uncharacterized protein</fullName>
    </submittedName>
</protein>
<dbReference type="CDD" id="cd00146">
    <property type="entry name" value="PKD"/>
    <property type="match status" value="1"/>
</dbReference>
<proteinExistence type="predicted"/>